<feature type="transmembrane region" description="Helical" evidence="1">
    <location>
        <begin position="259"/>
        <end position="282"/>
    </location>
</feature>
<organism evidence="2 3">
    <name type="scientific">Ambispora leptoticha</name>
    <dbReference type="NCBI Taxonomy" id="144679"/>
    <lineage>
        <taxon>Eukaryota</taxon>
        <taxon>Fungi</taxon>
        <taxon>Fungi incertae sedis</taxon>
        <taxon>Mucoromycota</taxon>
        <taxon>Glomeromycotina</taxon>
        <taxon>Glomeromycetes</taxon>
        <taxon>Archaeosporales</taxon>
        <taxon>Ambisporaceae</taxon>
        <taxon>Ambispora</taxon>
    </lineage>
</organism>
<reference evidence="2" key="1">
    <citation type="submission" date="2021-06" db="EMBL/GenBank/DDBJ databases">
        <authorList>
            <person name="Kallberg Y."/>
            <person name="Tangrot J."/>
            <person name="Rosling A."/>
        </authorList>
    </citation>
    <scope>NUCLEOTIDE SEQUENCE</scope>
    <source>
        <strain evidence="2">FL130A</strain>
    </source>
</reference>
<evidence type="ECO:0000313" key="3">
    <source>
        <dbReference type="Proteomes" id="UP000789508"/>
    </source>
</evidence>
<evidence type="ECO:0000256" key="1">
    <source>
        <dbReference type="SAM" id="Phobius"/>
    </source>
</evidence>
<keyword evidence="1" id="KW-0472">Membrane</keyword>
<comment type="caution">
    <text evidence="2">The sequence shown here is derived from an EMBL/GenBank/DDBJ whole genome shotgun (WGS) entry which is preliminary data.</text>
</comment>
<dbReference type="OrthoDB" id="5596129at2759"/>
<dbReference type="EMBL" id="CAJVPS010007828">
    <property type="protein sequence ID" value="CAG8638335.1"/>
    <property type="molecule type" value="Genomic_DNA"/>
</dbReference>
<keyword evidence="1" id="KW-0812">Transmembrane</keyword>
<sequence length="315" mass="35638">MSKEKETNKLAAETILRIVFVLLMTSIIIFLAIPNIKKIVQHQDPLVVINIENKTTEGIPMPNAFVCGVFNNLINYVDYITVEKIPLGKKAIMVDEKYIWKNYTAILKAGGDLTEGSEEAPCFIFQPDGALKFKLTNDNDSIDYISINVWSKTANVTNTTADLGVLFGFWNAERDISVIKPFVARTATINHFTFTSIIRNGINNDMHQDFTINIQNTLQIGSFYVNRTLYGDDSIIAKINYSPDSYMVTKYTERQPYGWLDLVGTIGGILTYAIGVWVLGFIQRFLLRNSPNAKKHPLMEKEEFNEVFTEPSLLP</sequence>
<keyword evidence="3" id="KW-1185">Reference proteome</keyword>
<evidence type="ECO:0000313" key="2">
    <source>
        <dbReference type="EMBL" id="CAG8638335.1"/>
    </source>
</evidence>
<dbReference type="Proteomes" id="UP000789508">
    <property type="component" value="Unassembled WGS sequence"/>
</dbReference>
<feature type="transmembrane region" description="Helical" evidence="1">
    <location>
        <begin position="15"/>
        <end position="33"/>
    </location>
</feature>
<gene>
    <name evidence="2" type="ORF">ALEPTO_LOCUS9625</name>
</gene>
<keyword evidence="1" id="KW-1133">Transmembrane helix</keyword>
<proteinExistence type="predicted"/>
<name>A0A9N9DED9_9GLOM</name>
<feature type="non-terminal residue" evidence="2">
    <location>
        <position position="315"/>
    </location>
</feature>
<dbReference type="AlphaFoldDB" id="A0A9N9DED9"/>
<accession>A0A9N9DED9</accession>
<protein>
    <submittedName>
        <fullName evidence="2">13471_t:CDS:1</fullName>
    </submittedName>
</protein>